<dbReference type="GO" id="GO:0042773">
    <property type="term" value="P:ATP synthesis coupled electron transport"/>
    <property type="evidence" value="ECO:0007669"/>
    <property type="project" value="InterPro"/>
</dbReference>
<evidence type="ECO:0000256" key="7">
    <source>
        <dbReference type="RuleBase" id="RU000320"/>
    </source>
</evidence>
<keyword evidence="5 8" id="KW-1133">Transmembrane helix</keyword>
<dbReference type="AlphaFoldDB" id="A0A0P7DZV4"/>
<feature type="transmembrane region" description="Helical" evidence="8">
    <location>
        <begin position="332"/>
        <end position="353"/>
    </location>
</feature>
<comment type="similarity">
    <text evidence="2">Belongs to the CPA3 antiporters (TC 2.A.63) subunit D family.</text>
</comment>
<gene>
    <name evidence="10" type="ORF">AOG27_11520</name>
</gene>
<feature type="transmembrane region" description="Helical" evidence="8">
    <location>
        <begin position="459"/>
        <end position="479"/>
    </location>
</feature>
<feature type="transmembrane region" description="Helical" evidence="8">
    <location>
        <begin position="237"/>
        <end position="259"/>
    </location>
</feature>
<feature type="transmembrane region" description="Helical" evidence="8">
    <location>
        <begin position="205"/>
        <end position="225"/>
    </location>
</feature>
<evidence type="ECO:0000256" key="1">
    <source>
        <dbReference type="ARBA" id="ARBA00004651"/>
    </source>
</evidence>
<keyword evidence="3" id="KW-1003">Cell membrane</keyword>
<dbReference type="RefSeq" id="WP_054553166.1">
    <property type="nucleotide sequence ID" value="NZ_LJTC01000007.1"/>
</dbReference>
<evidence type="ECO:0000259" key="9">
    <source>
        <dbReference type="Pfam" id="PF00361"/>
    </source>
</evidence>
<feature type="transmembrane region" description="Helical" evidence="8">
    <location>
        <begin position="109"/>
        <end position="127"/>
    </location>
</feature>
<dbReference type="OrthoDB" id="9768329at2"/>
<feature type="transmembrane region" description="Helical" evidence="8">
    <location>
        <begin position="305"/>
        <end position="326"/>
    </location>
</feature>
<dbReference type="GO" id="GO:0005886">
    <property type="term" value="C:plasma membrane"/>
    <property type="evidence" value="ECO:0007669"/>
    <property type="project" value="UniProtKB-SubCell"/>
</dbReference>
<feature type="transmembrane region" description="Helical" evidence="8">
    <location>
        <begin position="374"/>
        <end position="394"/>
    </location>
</feature>
<dbReference type="PATRIC" id="fig|570156.3.peg.3392"/>
<keyword evidence="6 8" id="KW-0472">Membrane</keyword>
<protein>
    <submittedName>
        <fullName evidence="10">Cation:proton antiporter</fullName>
    </submittedName>
</protein>
<name>A0A0P7DZV4_9GAMM</name>
<keyword evidence="4 7" id="KW-0812">Transmembrane</keyword>
<dbReference type="NCBIfam" id="NF009309">
    <property type="entry name" value="PRK12666.1"/>
    <property type="match status" value="1"/>
</dbReference>
<feature type="transmembrane region" description="Helical" evidence="8">
    <location>
        <begin position="72"/>
        <end position="97"/>
    </location>
</feature>
<feature type="transmembrane region" description="Helical" evidence="8">
    <location>
        <begin position="6"/>
        <end position="22"/>
    </location>
</feature>
<comment type="caution">
    <text evidence="10">The sequence shown here is derived from an EMBL/GenBank/DDBJ whole genome shotgun (WGS) entry which is preliminary data.</text>
</comment>
<dbReference type="InterPro" id="IPR050586">
    <property type="entry name" value="CPA3_Na-H_Antiporter_D"/>
</dbReference>
<feature type="transmembrane region" description="Helical" evidence="8">
    <location>
        <begin position="163"/>
        <end position="185"/>
    </location>
</feature>
<accession>A0A0P7DZV4</accession>
<dbReference type="InterPro" id="IPR001750">
    <property type="entry name" value="ND/Mrp_TM"/>
</dbReference>
<feature type="transmembrane region" description="Helical" evidence="8">
    <location>
        <begin position="133"/>
        <end position="151"/>
    </location>
</feature>
<evidence type="ECO:0000256" key="4">
    <source>
        <dbReference type="ARBA" id="ARBA00022692"/>
    </source>
</evidence>
<organism evidence="10 11">
    <name type="scientific">Pseudoalteromonas lipolytica</name>
    <dbReference type="NCBI Taxonomy" id="570156"/>
    <lineage>
        <taxon>Bacteria</taxon>
        <taxon>Pseudomonadati</taxon>
        <taxon>Pseudomonadota</taxon>
        <taxon>Gammaproteobacteria</taxon>
        <taxon>Alteromonadales</taxon>
        <taxon>Pseudoalteromonadaceae</taxon>
        <taxon>Pseudoalteromonas</taxon>
    </lineage>
</organism>
<evidence type="ECO:0000313" key="10">
    <source>
        <dbReference type="EMBL" id="KPM83270.1"/>
    </source>
</evidence>
<dbReference type="EMBL" id="LJTC01000007">
    <property type="protein sequence ID" value="KPM83270.1"/>
    <property type="molecule type" value="Genomic_DNA"/>
</dbReference>
<dbReference type="PANTHER" id="PTHR42703:SF1">
    <property type="entry name" value="NA(+)_H(+) ANTIPORTER SUBUNIT D1"/>
    <property type="match status" value="1"/>
</dbReference>
<feature type="transmembrane region" description="Helical" evidence="8">
    <location>
        <begin position="34"/>
        <end position="52"/>
    </location>
</feature>
<sequence>MIQHLASLPILIPMLAGVILLMPPCGKNLHIRRVSSVILSIVTLLVSAYLLFHVNSTAPLVYAIGDWSAPFGIVLVADRLATLLVLLTSFLGAVVVLYSCAGDDKKGSFFHPLVHFLVLGVNGAFLTGDVFNLFVFFEVLLIASYSLLMHAGNKHSTRAALQYVILNLIGSSVFLIALGVLYGVLGTLNIADLAQKVPQLTGDDVYLAKIGGLLLIVVFALKGALLPLHLWLPNTYASAMPLVAALFAIMTKVGVYAMLRVYTVIFGDNAGELAHMAQPWLWGLALATIVMGGIGVLASQDFRKLIANLVVVSVGTLVALVAIQNVAATAALLYYLVHSTIICAALFLIADLIAQQRGKVADRLVAGRAVAQPYLLGTCFVVAALAVVGMPPLSGFVGKVWILKSTLDSEKAMLFWPIYLVSSLALLVAVSRAGTSLFWDHTHKDSEAIEGTKAHPVKVIAVVALLTCSPLMVVFAGPISDYMLATSEQLFDINTSINAVLQGGQ</sequence>
<evidence type="ECO:0000256" key="8">
    <source>
        <dbReference type="SAM" id="Phobius"/>
    </source>
</evidence>
<dbReference type="GO" id="GO:0008137">
    <property type="term" value="F:NADH dehydrogenase (ubiquinone) activity"/>
    <property type="evidence" value="ECO:0007669"/>
    <property type="project" value="InterPro"/>
</dbReference>
<feature type="transmembrane region" description="Helical" evidence="8">
    <location>
        <begin position="414"/>
        <end position="439"/>
    </location>
</feature>
<feature type="transmembrane region" description="Helical" evidence="8">
    <location>
        <begin position="279"/>
        <end position="298"/>
    </location>
</feature>
<evidence type="ECO:0000256" key="2">
    <source>
        <dbReference type="ARBA" id="ARBA00005346"/>
    </source>
</evidence>
<proteinExistence type="inferred from homology"/>
<dbReference type="InterPro" id="IPR003918">
    <property type="entry name" value="NADH_UbQ_OxRdtase"/>
</dbReference>
<evidence type="ECO:0000313" key="11">
    <source>
        <dbReference type="Proteomes" id="UP000050378"/>
    </source>
</evidence>
<dbReference type="STRING" id="570156.AOG27_11520"/>
<dbReference type="PANTHER" id="PTHR42703">
    <property type="entry name" value="NADH DEHYDROGENASE"/>
    <property type="match status" value="1"/>
</dbReference>
<dbReference type="Proteomes" id="UP000050378">
    <property type="component" value="Unassembled WGS sequence"/>
</dbReference>
<feature type="domain" description="NADH:quinone oxidoreductase/Mrp antiporter transmembrane" evidence="9">
    <location>
        <begin position="128"/>
        <end position="414"/>
    </location>
</feature>
<dbReference type="Pfam" id="PF00361">
    <property type="entry name" value="Proton_antipo_M"/>
    <property type="match status" value="1"/>
</dbReference>
<evidence type="ECO:0000256" key="3">
    <source>
        <dbReference type="ARBA" id="ARBA00022475"/>
    </source>
</evidence>
<comment type="subcellular location">
    <subcellularLocation>
        <location evidence="1">Cell membrane</location>
        <topology evidence="1">Multi-pass membrane protein</topology>
    </subcellularLocation>
    <subcellularLocation>
        <location evidence="7">Membrane</location>
        <topology evidence="7">Multi-pass membrane protein</topology>
    </subcellularLocation>
</comment>
<dbReference type="PRINTS" id="PR01437">
    <property type="entry name" value="NUOXDRDTASE4"/>
</dbReference>
<reference evidence="10 11" key="1">
    <citation type="submission" date="2015-09" db="EMBL/GenBank/DDBJ databases">
        <title>Draft Genome Sequence of Pseudoalteromonas lipolytica UCD-48B.</title>
        <authorList>
            <person name="Krusor M."/>
            <person name="Coil D.A."/>
            <person name="Lang J.M."/>
            <person name="Eisen J.A."/>
            <person name="Alexiev A."/>
        </authorList>
    </citation>
    <scope>NUCLEOTIDE SEQUENCE [LARGE SCALE GENOMIC DNA]</scope>
    <source>
        <strain evidence="10 11">UCD-48B</strain>
    </source>
</reference>
<evidence type="ECO:0000256" key="5">
    <source>
        <dbReference type="ARBA" id="ARBA00022989"/>
    </source>
</evidence>
<evidence type="ECO:0000256" key="6">
    <source>
        <dbReference type="ARBA" id="ARBA00023136"/>
    </source>
</evidence>